<evidence type="ECO:0000256" key="9">
    <source>
        <dbReference type="ARBA" id="ARBA00061532"/>
    </source>
</evidence>
<evidence type="ECO:0000256" key="6">
    <source>
        <dbReference type="ARBA" id="ARBA00022989"/>
    </source>
</evidence>
<evidence type="ECO:0000256" key="3">
    <source>
        <dbReference type="ARBA" id="ARBA00022692"/>
    </source>
</evidence>
<keyword evidence="6 10" id="KW-1133">Transmembrane helix</keyword>
<organism evidence="11 12">
    <name type="scientific">Elizabethkingia anophelis</name>
    <dbReference type="NCBI Taxonomy" id="1117645"/>
    <lineage>
        <taxon>Bacteria</taxon>
        <taxon>Pseudomonadati</taxon>
        <taxon>Bacteroidota</taxon>
        <taxon>Flavobacteriia</taxon>
        <taxon>Flavobacteriales</taxon>
        <taxon>Weeksellaceae</taxon>
        <taxon>Elizabethkingia</taxon>
    </lineage>
</organism>
<feature type="transmembrane region" description="Helical" evidence="10">
    <location>
        <begin position="176"/>
        <end position="196"/>
    </location>
</feature>
<evidence type="ECO:0000256" key="5">
    <source>
        <dbReference type="ARBA" id="ARBA00022984"/>
    </source>
</evidence>
<keyword evidence="7 10" id="KW-0472">Membrane</keyword>
<evidence type="ECO:0000256" key="1">
    <source>
        <dbReference type="ARBA" id="ARBA00004651"/>
    </source>
</evidence>
<dbReference type="EMBL" id="CP016374">
    <property type="protein sequence ID" value="AQX00711.1"/>
    <property type="molecule type" value="Genomic_DNA"/>
</dbReference>
<evidence type="ECO:0000256" key="8">
    <source>
        <dbReference type="ARBA" id="ARBA00060041"/>
    </source>
</evidence>
<dbReference type="CDD" id="cd13125">
    <property type="entry name" value="MATE_like_10"/>
    <property type="match status" value="1"/>
</dbReference>
<dbReference type="RefSeq" id="WP_078395464.1">
    <property type="nucleotide sequence ID" value="NZ_CP016372.1"/>
</dbReference>
<feature type="transmembrane region" description="Helical" evidence="10">
    <location>
        <begin position="299"/>
        <end position="322"/>
    </location>
</feature>
<dbReference type="InterPro" id="IPR050833">
    <property type="entry name" value="Poly_Biosynth_Transport"/>
</dbReference>
<dbReference type="PANTHER" id="PTHR30250:SF30">
    <property type="entry name" value="LIPID III FLIPPASE"/>
    <property type="match status" value="1"/>
</dbReference>
<dbReference type="GO" id="GO:0005886">
    <property type="term" value="C:plasma membrane"/>
    <property type="evidence" value="ECO:0007669"/>
    <property type="project" value="UniProtKB-SubCell"/>
</dbReference>
<comment type="similarity">
    <text evidence="9">Belongs to the MurJ/MviN family.</text>
</comment>
<keyword evidence="4" id="KW-0133">Cell shape</keyword>
<evidence type="ECO:0000256" key="7">
    <source>
        <dbReference type="ARBA" id="ARBA00023136"/>
    </source>
</evidence>
<proteinExistence type="inferred from homology"/>
<dbReference type="InterPro" id="IPR004268">
    <property type="entry name" value="MurJ"/>
</dbReference>
<feature type="transmembrane region" description="Helical" evidence="10">
    <location>
        <begin position="258"/>
        <end position="278"/>
    </location>
</feature>
<feature type="transmembrane region" description="Helical" evidence="10">
    <location>
        <begin position="114"/>
        <end position="135"/>
    </location>
</feature>
<dbReference type="GO" id="GO:0008360">
    <property type="term" value="P:regulation of cell shape"/>
    <property type="evidence" value="ECO:0007669"/>
    <property type="project" value="UniProtKB-KW"/>
</dbReference>
<keyword evidence="5" id="KW-0573">Peptidoglycan synthesis</keyword>
<dbReference type="AlphaFoldDB" id="A0AAU8URJ4"/>
<accession>A0AAU8URJ4</accession>
<name>A0AAU8URJ4_9FLAO</name>
<evidence type="ECO:0000313" key="11">
    <source>
        <dbReference type="EMBL" id="AQX00711.1"/>
    </source>
</evidence>
<keyword evidence="2" id="KW-1003">Cell membrane</keyword>
<feature type="transmembrane region" description="Helical" evidence="10">
    <location>
        <begin position="362"/>
        <end position="381"/>
    </location>
</feature>
<sequence>MKLIKTTLFSGLITFIRLASGFVSTKIVAVIIGASGVAIVGAFANFIAIILAFANGAINNGIVKYSSEYKSDEKKSKELFSTSFKISLFCSLFTGIILIIGSNYFSKIIFSTDIYAEVIIVFGLSIILYSLNTMLVSILNGRGLIEIYTLVNTIGSLAGLALTILLVYYFKVKGALYAMIFAQTVIFIFTAIIVLRKTEINFKWFLLKFNKLIAKDLGKYSLMAITSALTIPVSQILVRNTIINFEGLEQAGLWQGMMRISDAYLLIITTALATYYLPKISSITDINELRTEIKTGYKYVFPATLIISIIIFCIKDVIIQVLYTQSFYNMRELFLWQLLGDFFKIMAFILAYVMLAKAQMKIYIITEIIFSIVYVVLSFFFVKHMGVVGSTIAFAVNYLGYMLFLFFYYHKLIFYRNGKL</sequence>
<dbReference type="Proteomes" id="UP000190848">
    <property type="component" value="Chromosome"/>
</dbReference>
<reference evidence="11 12" key="1">
    <citation type="submission" date="2016-07" db="EMBL/GenBank/DDBJ databases">
        <title>Revisiting the taxonomy of the Elizabethkingia Genus using Whole-Genome Sequencing, Optical Mapping, and MALDI-TOF, along with proposal of three novel Elizabethkingia species: Elizabethkingia bruuniana sp. nov., Elizabethkingia ursingii sp. nov., and Elizabethkingia occulta sp. nov.</title>
        <authorList>
            <person name="Nicholson A.C."/>
        </authorList>
    </citation>
    <scope>NUCLEOTIDE SEQUENCE [LARGE SCALE GENOMIC DNA]</scope>
    <source>
        <strain evidence="11 12">F3201</strain>
    </source>
</reference>
<evidence type="ECO:0000313" key="12">
    <source>
        <dbReference type="Proteomes" id="UP000190848"/>
    </source>
</evidence>
<protein>
    <submittedName>
        <fullName evidence="11">Multidrug transporter MatE</fullName>
    </submittedName>
</protein>
<evidence type="ECO:0000256" key="10">
    <source>
        <dbReference type="SAM" id="Phobius"/>
    </source>
</evidence>
<dbReference type="PANTHER" id="PTHR30250">
    <property type="entry name" value="PST FAMILY PREDICTED COLANIC ACID TRANSPORTER"/>
    <property type="match status" value="1"/>
</dbReference>
<comment type="function">
    <text evidence="8">Involved in peptidoglycan biosynthesis. Transports lipid-linked peptidoglycan precursors from the inner to the outer leaflet of the cytoplasmic membrane.</text>
</comment>
<feature type="transmembrane region" description="Helical" evidence="10">
    <location>
        <begin position="31"/>
        <end position="58"/>
    </location>
</feature>
<feature type="transmembrane region" description="Helical" evidence="10">
    <location>
        <begin position="334"/>
        <end position="355"/>
    </location>
</feature>
<evidence type="ECO:0000256" key="4">
    <source>
        <dbReference type="ARBA" id="ARBA00022960"/>
    </source>
</evidence>
<feature type="transmembrane region" description="Helical" evidence="10">
    <location>
        <begin position="387"/>
        <end position="409"/>
    </location>
</feature>
<dbReference type="InterPro" id="IPR044550">
    <property type="entry name" value="WzxE"/>
</dbReference>
<comment type="subcellular location">
    <subcellularLocation>
        <location evidence="1">Cell membrane</location>
        <topology evidence="1">Multi-pass membrane protein</topology>
    </subcellularLocation>
</comment>
<feature type="transmembrane region" description="Helical" evidence="10">
    <location>
        <begin position="79"/>
        <end position="102"/>
    </location>
</feature>
<dbReference type="GO" id="GO:0009252">
    <property type="term" value="P:peptidoglycan biosynthetic process"/>
    <property type="evidence" value="ECO:0007669"/>
    <property type="project" value="UniProtKB-KW"/>
</dbReference>
<dbReference type="Pfam" id="PF03023">
    <property type="entry name" value="MurJ"/>
    <property type="match status" value="1"/>
</dbReference>
<keyword evidence="3 10" id="KW-0812">Transmembrane</keyword>
<feature type="transmembrane region" description="Helical" evidence="10">
    <location>
        <begin position="147"/>
        <end position="170"/>
    </location>
</feature>
<dbReference type="KEGG" id="een:BBD30_10125"/>
<feature type="transmembrane region" description="Helical" evidence="10">
    <location>
        <begin position="217"/>
        <end position="238"/>
    </location>
</feature>
<gene>
    <name evidence="11" type="ORF">BBD32_04145</name>
</gene>
<evidence type="ECO:0000256" key="2">
    <source>
        <dbReference type="ARBA" id="ARBA00022475"/>
    </source>
</evidence>
<dbReference type="GO" id="GO:0009246">
    <property type="term" value="P:enterobacterial common antigen biosynthetic process"/>
    <property type="evidence" value="ECO:0007669"/>
    <property type="project" value="InterPro"/>
</dbReference>